<keyword evidence="1" id="KW-0808">Transferase</keyword>
<protein>
    <submittedName>
        <fullName evidence="1">UDP-3-O-(3-hydroxymyristoyl)glucosamine N-acyltransferase</fullName>
    </submittedName>
</protein>
<gene>
    <name evidence="1" type="ORF">WS71_15330</name>
</gene>
<organism evidence="1 2">
    <name type="scientific">Burkholderia mayonis</name>
    <dbReference type="NCBI Taxonomy" id="1385591"/>
    <lineage>
        <taxon>Bacteria</taxon>
        <taxon>Pseudomonadati</taxon>
        <taxon>Pseudomonadota</taxon>
        <taxon>Betaproteobacteria</taxon>
        <taxon>Burkholderiales</taxon>
        <taxon>Burkholderiaceae</taxon>
        <taxon>Burkholderia</taxon>
        <taxon>pseudomallei group</taxon>
    </lineage>
</organism>
<evidence type="ECO:0000313" key="2">
    <source>
        <dbReference type="Proteomes" id="UP000067711"/>
    </source>
</evidence>
<dbReference type="EMBL" id="CP013389">
    <property type="protein sequence ID" value="AOJ08785.1"/>
    <property type="molecule type" value="Genomic_DNA"/>
</dbReference>
<sequence>MRCFSMVFFVLIEDFNQELYSIDEIIA</sequence>
<keyword evidence="1" id="KW-0012">Acyltransferase</keyword>
<dbReference type="GO" id="GO:0016746">
    <property type="term" value="F:acyltransferase activity"/>
    <property type="evidence" value="ECO:0007669"/>
    <property type="project" value="UniProtKB-KW"/>
</dbReference>
<name>A0A1B4FYP7_9BURK</name>
<reference evidence="1 2" key="1">
    <citation type="submission" date="2015-12" db="EMBL/GenBank/DDBJ databases">
        <title>Diversity of Burkholderia near neighbor genomes.</title>
        <authorList>
            <person name="Sahl J."/>
            <person name="Wagner D."/>
            <person name="Keim P."/>
        </authorList>
    </citation>
    <scope>NUCLEOTIDE SEQUENCE [LARGE SCALE GENOMIC DNA]</scope>
    <source>
        <strain evidence="1 2">BDU8</strain>
    </source>
</reference>
<evidence type="ECO:0000313" key="1">
    <source>
        <dbReference type="EMBL" id="AOJ08785.1"/>
    </source>
</evidence>
<accession>A0A1B4FYP7</accession>
<proteinExistence type="predicted"/>
<dbReference type="AlphaFoldDB" id="A0A1B4FYP7"/>
<dbReference type="Proteomes" id="UP000067711">
    <property type="component" value="Chromosome 1"/>
</dbReference>